<dbReference type="PANTHER" id="PTHR30408">
    <property type="entry name" value="TYPE-1 RESTRICTION ENZYME ECOKI SPECIFICITY PROTEIN"/>
    <property type="match status" value="1"/>
</dbReference>
<dbReference type="InterPro" id="IPR000055">
    <property type="entry name" value="Restrct_endonuc_typeI_TRD"/>
</dbReference>
<proteinExistence type="inferred from homology"/>
<feature type="domain" description="Type I restriction modification DNA specificity" evidence="4">
    <location>
        <begin position="16"/>
        <end position="184"/>
    </location>
</feature>
<evidence type="ECO:0000259" key="4">
    <source>
        <dbReference type="Pfam" id="PF01420"/>
    </source>
</evidence>
<dbReference type="Gene3D" id="3.90.220.20">
    <property type="entry name" value="DNA methylase specificity domains"/>
    <property type="match status" value="2"/>
</dbReference>
<dbReference type="InterPro" id="IPR052021">
    <property type="entry name" value="Type-I_RS_S_subunit"/>
</dbReference>
<sequence>MEVRPGYKQTEVGVIPEDWQVCRLGELGKLEMGKGLLKGDISSFGDFPAIPYTSLYTDLSEVVERENIKWFVDKNNASYVVNSPCVLLASSSNVSANTGKACALADGFPVAVGREVITLTTKQNVIFISYLLGTNAYRKKTLDSAKGITIKHVYPTTFVNYTIALPPAPEQSAIATALSDMDALLDGLDRLIAKKRAIKQATMQQLLTGQTRLQGFSEEWEVKTLGDIVERFVGGGTPSRANPEYWGDEIPWVTVKDFATFNPFQAQESITKLGLQNSATNLIPAGTLITSTRMALGKTVLYQVDVTINQDLKALFLKPEVNIYFLLHWFAYHGGRIDDIGSGSTVKGISVNELKRLEIIIPREAEQTAIATVLSDMDTEIVALETRRTKTRALKQAMMQELLTGRTRLV</sequence>
<dbReference type="AlphaFoldDB" id="A0A2N8T5M2"/>
<keyword evidence="2" id="KW-0680">Restriction system</keyword>
<keyword evidence="3" id="KW-0238">DNA-binding</keyword>
<dbReference type="RefSeq" id="WP_102893854.1">
    <property type="nucleotide sequence ID" value="NZ_JAMOHU010000010.1"/>
</dbReference>
<reference evidence="5 6" key="1">
    <citation type="submission" date="2018-01" db="EMBL/GenBank/DDBJ databases">
        <title>Denitrification phenotypes of diverse strains of Pseudomonas stutzeri.</title>
        <authorList>
            <person name="Milligan D.A."/>
            <person name="Bergaust L."/>
            <person name="Bakken L.R."/>
            <person name="Frostegard A."/>
        </authorList>
    </citation>
    <scope>NUCLEOTIDE SEQUENCE [LARGE SCALE GENOMIC DNA]</scope>
    <source>
        <strain evidence="5 6">24a75</strain>
    </source>
</reference>
<dbReference type="Pfam" id="PF01420">
    <property type="entry name" value="Methylase_S"/>
    <property type="match status" value="2"/>
</dbReference>
<dbReference type="Proteomes" id="UP000236023">
    <property type="component" value="Unassembled WGS sequence"/>
</dbReference>
<evidence type="ECO:0000256" key="1">
    <source>
        <dbReference type="ARBA" id="ARBA00010923"/>
    </source>
</evidence>
<dbReference type="GO" id="GO:0003677">
    <property type="term" value="F:DNA binding"/>
    <property type="evidence" value="ECO:0007669"/>
    <property type="project" value="UniProtKB-KW"/>
</dbReference>
<protein>
    <recommendedName>
        <fullName evidence="4">Type I restriction modification DNA specificity domain-containing protein</fullName>
    </recommendedName>
</protein>
<evidence type="ECO:0000256" key="3">
    <source>
        <dbReference type="ARBA" id="ARBA00023125"/>
    </source>
</evidence>
<dbReference type="Gene3D" id="1.10.287.1120">
    <property type="entry name" value="Bipartite methylase S protein"/>
    <property type="match status" value="1"/>
</dbReference>
<dbReference type="InterPro" id="IPR044946">
    <property type="entry name" value="Restrct_endonuc_typeI_TRD_sf"/>
</dbReference>
<organism evidence="5 6">
    <name type="scientific">Stutzerimonas stutzeri</name>
    <name type="common">Pseudomonas stutzeri</name>
    <dbReference type="NCBI Taxonomy" id="316"/>
    <lineage>
        <taxon>Bacteria</taxon>
        <taxon>Pseudomonadati</taxon>
        <taxon>Pseudomonadota</taxon>
        <taxon>Gammaproteobacteria</taxon>
        <taxon>Pseudomonadales</taxon>
        <taxon>Pseudomonadaceae</taxon>
        <taxon>Stutzerimonas</taxon>
    </lineage>
</organism>
<evidence type="ECO:0000313" key="5">
    <source>
        <dbReference type="EMBL" id="PNG10023.1"/>
    </source>
</evidence>
<comment type="caution">
    <text evidence="5">The sequence shown here is derived from an EMBL/GenBank/DDBJ whole genome shotgun (WGS) entry which is preliminary data.</text>
</comment>
<dbReference type="PANTHER" id="PTHR30408:SF12">
    <property type="entry name" value="TYPE I RESTRICTION ENZYME MJAVIII SPECIFICITY SUBUNIT"/>
    <property type="match status" value="1"/>
</dbReference>
<dbReference type="EMBL" id="POUT01000003">
    <property type="protein sequence ID" value="PNG10023.1"/>
    <property type="molecule type" value="Genomic_DNA"/>
</dbReference>
<feature type="domain" description="Type I restriction modification DNA specificity" evidence="4">
    <location>
        <begin position="218"/>
        <end position="389"/>
    </location>
</feature>
<accession>A0A2N8T5M2</accession>
<evidence type="ECO:0000256" key="2">
    <source>
        <dbReference type="ARBA" id="ARBA00022747"/>
    </source>
</evidence>
<evidence type="ECO:0000313" key="6">
    <source>
        <dbReference type="Proteomes" id="UP000236023"/>
    </source>
</evidence>
<dbReference type="CDD" id="cd17285">
    <property type="entry name" value="RMtype1_S_Csp16704I_TRD2-CR2_like"/>
    <property type="match status" value="1"/>
</dbReference>
<name>A0A2N8T5M2_STUST</name>
<gene>
    <name evidence="5" type="ORF">CXK94_07440</name>
</gene>
<dbReference type="SUPFAM" id="SSF116734">
    <property type="entry name" value="DNA methylase specificity domain"/>
    <property type="match status" value="2"/>
</dbReference>
<comment type="similarity">
    <text evidence="1">Belongs to the type-I restriction system S methylase family.</text>
</comment>
<dbReference type="GO" id="GO:0009307">
    <property type="term" value="P:DNA restriction-modification system"/>
    <property type="evidence" value="ECO:0007669"/>
    <property type="project" value="UniProtKB-KW"/>
</dbReference>